<protein>
    <submittedName>
        <fullName evidence="4">Fibrocystin</fullName>
    </submittedName>
</protein>
<dbReference type="Proteomes" id="UP000037460">
    <property type="component" value="Unassembled WGS sequence"/>
</dbReference>
<proteinExistence type="predicted"/>
<dbReference type="SUPFAM" id="SSF81296">
    <property type="entry name" value="E set domains"/>
    <property type="match status" value="1"/>
</dbReference>
<dbReference type="OrthoDB" id="6161430at2759"/>
<dbReference type="InterPro" id="IPR014756">
    <property type="entry name" value="Ig_E-set"/>
</dbReference>
<dbReference type="Gene3D" id="2.60.40.10">
    <property type="entry name" value="Immunoglobulins"/>
    <property type="match status" value="1"/>
</dbReference>
<evidence type="ECO:0000256" key="1">
    <source>
        <dbReference type="ARBA" id="ARBA00022729"/>
    </source>
</evidence>
<evidence type="ECO:0000256" key="2">
    <source>
        <dbReference type="SAM" id="SignalP"/>
    </source>
</evidence>
<feature type="signal peptide" evidence="2">
    <location>
        <begin position="1"/>
        <end position="16"/>
    </location>
</feature>
<dbReference type="SMART" id="SM00429">
    <property type="entry name" value="IPT"/>
    <property type="match status" value="1"/>
</dbReference>
<organism evidence="4 5">
    <name type="scientific">Chrysochromulina tobinii</name>
    <dbReference type="NCBI Taxonomy" id="1460289"/>
    <lineage>
        <taxon>Eukaryota</taxon>
        <taxon>Haptista</taxon>
        <taxon>Haptophyta</taxon>
        <taxon>Prymnesiophyceae</taxon>
        <taxon>Prymnesiales</taxon>
        <taxon>Chrysochromulinaceae</taxon>
        <taxon>Chrysochromulina</taxon>
    </lineage>
</organism>
<feature type="chain" id="PRO_5005602227" evidence="2">
    <location>
        <begin position="17"/>
        <end position="1029"/>
    </location>
</feature>
<dbReference type="EMBL" id="JWZX01001978">
    <property type="protein sequence ID" value="KOO31606.1"/>
    <property type="molecule type" value="Genomic_DNA"/>
</dbReference>
<reference evidence="5" key="1">
    <citation type="journal article" date="2015" name="PLoS Genet.">
        <title>Genome Sequence and Transcriptome Analyses of Chrysochromulina tobin: Metabolic Tools for Enhanced Algal Fitness in the Prominent Order Prymnesiales (Haptophyceae).</title>
        <authorList>
            <person name="Hovde B.T."/>
            <person name="Deodato C.R."/>
            <person name="Hunsperger H.M."/>
            <person name="Ryken S.A."/>
            <person name="Yost W."/>
            <person name="Jha R.K."/>
            <person name="Patterson J."/>
            <person name="Monnat R.J. Jr."/>
            <person name="Barlow S.B."/>
            <person name="Starkenburg S.R."/>
            <person name="Cattolico R.A."/>
        </authorList>
    </citation>
    <scope>NUCLEOTIDE SEQUENCE</scope>
    <source>
        <strain evidence="5">CCMP291</strain>
    </source>
</reference>
<dbReference type="InterPro" id="IPR002909">
    <property type="entry name" value="IPT_dom"/>
</dbReference>
<dbReference type="InterPro" id="IPR052387">
    <property type="entry name" value="Fibrocystin"/>
</dbReference>
<comment type="caution">
    <text evidence="4">The sequence shown here is derived from an EMBL/GenBank/DDBJ whole genome shotgun (WGS) entry which is preliminary data.</text>
</comment>
<evidence type="ECO:0000313" key="4">
    <source>
        <dbReference type="EMBL" id="KOO31606.1"/>
    </source>
</evidence>
<dbReference type="PANTHER" id="PTHR46769:SF2">
    <property type="entry name" value="FIBROCYSTIN-L ISOFORM 2 PRECURSOR-RELATED"/>
    <property type="match status" value="1"/>
</dbReference>
<evidence type="ECO:0000259" key="3">
    <source>
        <dbReference type="PROSITE" id="PS51820"/>
    </source>
</evidence>
<dbReference type="CDD" id="cd00603">
    <property type="entry name" value="IPT_PCSR"/>
    <property type="match status" value="1"/>
</dbReference>
<keyword evidence="1 2" id="KW-0732">Signal</keyword>
<keyword evidence="5" id="KW-1185">Reference proteome</keyword>
<dbReference type="InterPro" id="IPR013783">
    <property type="entry name" value="Ig-like_fold"/>
</dbReference>
<evidence type="ECO:0000313" key="5">
    <source>
        <dbReference type="Proteomes" id="UP000037460"/>
    </source>
</evidence>
<name>A0A0M0JY75_9EUKA</name>
<dbReference type="AlphaFoldDB" id="A0A0M0JY75"/>
<gene>
    <name evidence="4" type="ORF">Ctob_008499</name>
</gene>
<dbReference type="Pfam" id="PF01833">
    <property type="entry name" value="TIG"/>
    <property type="match status" value="1"/>
</dbReference>
<accession>A0A0M0JY75</accession>
<dbReference type="InterPro" id="IPR037524">
    <property type="entry name" value="PA14/GLEYA"/>
</dbReference>
<dbReference type="PANTHER" id="PTHR46769">
    <property type="entry name" value="POLYCYSTIC KIDNEY AND HEPATIC DISEASE 1 (AUTOSOMAL RECESSIVE)-LIKE 1"/>
    <property type="match status" value="1"/>
</dbReference>
<dbReference type="PROSITE" id="PS51820">
    <property type="entry name" value="PA14"/>
    <property type="match status" value="1"/>
</dbReference>
<feature type="domain" description="PA14" evidence="3">
    <location>
        <begin position="458"/>
        <end position="607"/>
    </location>
</feature>
<sequence>MSRWAVLLMLPAFALGMVIQKINGAGQSEISHASSGGGTHIYISGTDIGSAFAPPKVFIGINADAECVVQPFTSNRNRLHCIISPENLPAPDADYNLTGRFVTEPMRVLKEGRLAQCWHVGGLNHNCMVVFDVGATPRVYRMLTPVVESGSLMRVVGRGIDGGVAGDPKMMAMLYRGLNKATGSCGQKDCQASNVGTETVGCITRLGGDEGDGALGQESAVATAFSSDTEFGCRLDALASGLSAGFFNLSLYANDVKHRGNAYLGFSGSGAIDLSTGSPFDAELLPRISSIYPKEGSLAGGTDLTIVGTGFGSDTAALRINVGSASCAVTSITDVALYCRIEPLSSGLAEPPVAIGTMKSSPGERGARWQWATGKHVLLPSFATPVDWTEAGTTTFIDGWFEAPVDGEVTFMLRQDAVSKLYWSGSDIANRTTTLASVTSVAEHLRKAVKVEKWTTAIQLWRSSSDYYNFTCTLCEGDVHLRPDSAPDETLYDWNIDQTFSRQSGASILFTRQSGEFQAHATGTYVFFIATSLLAYHRFFIDEVQIIRAGPYGNAVNGLQGSIFLTRGQWYRFELQHFAESAPPSSTTARVEWLPPGDTSRTIFAPYERRVWPSLQSTSSAVSPRVTLVSGQRYWLGLECNHSASSTNQWGIAEVPPCAVGARMHTTRLPVDSSIERRRLTSRTRVMATGSNGAPTQCDTIRDHLRCCASFDLNGDPCVPAISLFNNGRPCMNSQWVVGSQPTQQAACPARRDATTPIWKAREKLGNMVSCHTLTDRVACSSAIDGRTQAIHLNQPCMAASTMFANGNVCETARYVKDLDPTGTASLAEAASPYMHVASGRDILHHEVQSITLTQASTTKLEQTITFTAVNCSNSTSNDGDCIGISGGTVQLALGDLSSEPISITSTGSDIPSAFRPLLGDTYSGVTVISVVVGQRTVTWVLALTTPWTSCTNQLNLPLLSTVRVAKVTANVTISGTGSCLSGGIDLAYGNGNATAFLPWAASEAVAAAIITSLLPSSVSIGRTDNSDA</sequence>